<dbReference type="EMBL" id="CP115612">
    <property type="protein sequence ID" value="WBW73227.1"/>
    <property type="molecule type" value="Genomic_DNA"/>
</dbReference>
<name>A0AAE9WDJ6_9SCHI</name>
<dbReference type="GeneID" id="80876748"/>
<dbReference type="Proteomes" id="UP001212411">
    <property type="component" value="Chromosome 2"/>
</dbReference>
<evidence type="ECO:0000313" key="3">
    <source>
        <dbReference type="Proteomes" id="UP001212411"/>
    </source>
</evidence>
<dbReference type="KEGG" id="som:SOMG_03268"/>
<evidence type="ECO:0000256" key="1">
    <source>
        <dbReference type="SAM" id="MobiDB-lite"/>
    </source>
</evidence>
<dbReference type="AlphaFoldDB" id="A0AAE9WDJ6"/>
<feature type="region of interest" description="Disordered" evidence="1">
    <location>
        <begin position="65"/>
        <end position="88"/>
    </location>
</feature>
<protein>
    <submittedName>
        <fullName evidence="2">Uncharacterized protein</fullName>
    </submittedName>
</protein>
<organism evidence="2 3">
    <name type="scientific">Schizosaccharomyces osmophilus</name>
    <dbReference type="NCBI Taxonomy" id="2545709"/>
    <lineage>
        <taxon>Eukaryota</taxon>
        <taxon>Fungi</taxon>
        <taxon>Dikarya</taxon>
        <taxon>Ascomycota</taxon>
        <taxon>Taphrinomycotina</taxon>
        <taxon>Schizosaccharomycetes</taxon>
        <taxon>Schizosaccharomycetales</taxon>
        <taxon>Schizosaccharomycetaceae</taxon>
        <taxon>Schizosaccharomyces</taxon>
    </lineage>
</organism>
<proteinExistence type="predicted"/>
<reference evidence="2 3" key="1">
    <citation type="journal article" date="2023" name="G3 (Bethesda)">
        <title>A high-quality reference genome for the fission yeast Schizosaccharomyces osmophilus.</title>
        <authorList>
            <person name="Jia G.S."/>
            <person name="Zhang W.C."/>
            <person name="Liang Y."/>
            <person name="Liu X.H."/>
            <person name="Rhind N."/>
            <person name="Pidoux A."/>
            <person name="Brysch-Herzberg M."/>
            <person name="Du L.L."/>
        </authorList>
    </citation>
    <scope>NUCLEOTIDE SEQUENCE [LARGE SCALE GENOMIC DNA]</scope>
    <source>
        <strain evidence="2 3">CBS 15793</strain>
    </source>
</reference>
<sequence length="88" mass="10294">MQILTYKRQKQGLGQAIDRYAWEQTTAETTLVSSLDGPFCFQTEEERYYMGNKALEKKKYQKLKEGGTEENPHMEIKIGNDQRKTTKN</sequence>
<accession>A0AAE9WDJ6</accession>
<dbReference type="RefSeq" id="XP_056037470.1">
    <property type="nucleotide sequence ID" value="XM_056182059.1"/>
</dbReference>
<gene>
    <name evidence="2" type="ORF">SOMG_03268</name>
</gene>
<keyword evidence="3" id="KW-1185">Reference proteome</keyword>
<evidence type="ECO:0000313" key="2">
    <source>
        <dbReference type="EMBL" id="WBW73227.1"/>
    </source>
</evidence>